<protein>
    <recommendedName>
        <fullName evidence="2">Methyltransferase type 11 domain-containing protein</fullName>
    </recommendedName>
</protein>
<proteinExistence type="predicted"/>
<sequence length="224" mass="25490">MDAHYHDRVKLTGIDPGDDIALAIEQSNGIEFLKDTFMSYADKVQEASFDIIIFTKSLHHCPDEPKITVARARQLLVPDGLFVAEELWTHTIDEDERAHRWVFDRVDLLHATGNMIMENVRQEFVPAINSQLPLEERWRIILSNCRDHSSASCKQGILDVFGEENTRITENVAQMREFWAALGLKDDASGRAAMLELIQQEARAVAENRITGIGILFVCENKKQ</sequence>
<dbReference type="AlphaFoldDB" id="A0A077WP75"/>
<dbReference type="Pfam" id="PF13489">
    <property type="entry name" value="Methyltransf_23"/>
    <property type="match status" value="1"/>
</dbReference>
<dbReference type="InterPro" id="IPR029063">
    <property type="entry name" value="SAM-dependent_MTases_sf"/>
</dbReference>
<organism evidence="1">
    <name type="scientific">Lichtheimia ramosa</name>
    <dbReference type="NCBI Taxonomy" id="688394"/>
    <lineage>
        <taxon>Eukaryota</taxon>
        <taxon>Fungi</taxon>
        <taxon>Fungi incertae sedis</taxon>
        <taxon>Mucoromycota</taxon>
        <taxon>Mucoromycotina</taxon>
        <taxon>Mucoromycetes</taxon>
        <taxon>Mucorales</taxon>
        <taxon>Lichtheimiaceae</taxon>
        <taxon>Lichtheimia</taxon>
    </lineage>
</organism>
<evidence type="ECO:0008006" key="2">
    <source>
        <dbReference type="Google" id="ProtNLM"/>
    </source>
</evidence>
<reference evidence="1" key="1">
    <citation type="journal article" date="2014" name="Genome Announc.">
        <title>De novo whole-genome sequence and genome annotation of Lichtheimia ramosa.</title>
        <authorList>
            <person name="Linde J."/>
            <person name="Schwartze V."/>
            <person name="Binder U."/>
            <person name="Lass-Florl C."/>
            <person name="Voigt K."/>
            <person name="Horn F."/>
        </authorList>
    </citation>
    <scope>NUCLEOTIDE SEQUENCE</scope>
    <source>
        <strain evidence="1">JMRC FSU:6197</strain>
    </source>
</reference>
<dbReference type="OrthoDB" id="10017101at2759"/>
<accession>A0A077WP75</accession>
<dbReference type="Gene3D" id="3.40.50.150">
    <property type="entry name" value="Vaccinia Virus protein VP39"/>
    <property type="match status" value="1"/>
</dbReference>
<dbReference type="SUPFAM" id="SSF53335">
    <property type="entry name" value="S-adenosyl-L-methionine-dependent methyltransferases"/>
    <property type="match status" value="1"/>
</dbReference>
<gene>
    <name evidence="1" type="ORF">LRAMOSA09868</name>
</gene>
<evidence type="ECO:0000313" key="1">
    <source>
        <dbReference type="EMBL" id="CDS08507.1"/>
    </source>
</evidence>
<dbReference type="EMBL" id="LK023325">
    <property type="protein sequence ID" value="CDS08507.1"/>
    <property type="molecule type" value="Genomic_DNA"/>
</dbReference>
<name>A0A077WP75_9FUNG</name>